<dbReference type="InterPro" id="IPR002123">
    <property type="entry name" value="Plipid/glycerol_acylTrfase"/>
</dbReference>
<reference evidence="13" key="1">
    <citation type="journal article" date="2023" name="Int. J. Syst. Evol. Microbiol.">
        <title>Mesoterricola silvestris gen. nov., sp. nov., Mesoterricola sediminis sp. nov., Geothrix oryzae sp. nov., Geothrix edaphica sp. nov., Geothrix rubra sp. nov., and Geothrix limicola sp. nov., six novel members of Acidobacteriota isolated from soils.</title>
        <authorList>
            <person name="Itoh H."/>
            <person name="Sugisawa Y."/>
            <person name="Mise K."/>
            <person name="Xu Z."/>
            <person name="Kuniyasu M."/>
            <person name="Ushijima N."/>
            <person name="Kawano K."/>
            <person name="Kobayashi E."/>
            <person name="Shiratori Y."/>
            <person name="Masuda Y."/>
            <person name="Senoo K."/>
        </authorList>
    </citation>
    <scope>NUCLEOTIDE SEQUENCE [LARGE SCALE GENOMIC DNA]</scope>
    <source>
        <strain evidence="13">Red222</strain>
    </source>
</reference>
<evidence type="ECO:0000256" key="1">
    <source>
        <dbReference type="ARBA" id="ARBA00001141"/>
    </source>
</evidence>
<keyword evidence="9" id="KW-0594">Phospholipid biosynthesis</keyword>
<evidence type="ECO:0000313" key="13">
    <source>
        <dbReference type="Proteomes" id="UP001242010"/>
    </source>
</evidence>
<dbReference type="SMART" id="SM00563">
    <property type="entry name" value="PlsC"/>
    <property type="match status" value="1"/>
</dbReference>
<sequence>MPIRPFLRPALVWVFGALALALAVCLCFLLAPFLGGRRAFWIVAPRYIRGTARAFGIRRELAGWEDLPEAFRNGTRPAVFIGNHTSLFDPPLMISTLPCHPVFVAKRELAGVPFLGWVIWLAGFIFIDRSNRAAALRSLEDAAARIRAGQAIVAFPEGTRSRDGRLLPFKKGAFALAFEAGVPVVPFAIHGGPDILPKGTWRTRGGLYRITMGAPLESHAHPDAEALRLAAEAAVRALLEKDQGKSTEGGVEVP</sequence>
<keyword evidence="10" id="KW-0812">Transmembrane</keyword>
<name>A0ABN6V1D1_9BACT</name>
<dbReference type="PANTHER" id="PTHR10434:SF11">
    <property type="entry name" value="1-ACYL-SN-GLYCEROL-3-PHOSPHATE ACYLTRANSFERASE"/>
    <property type="match status" value="1"/>
</dbReference>
<dbReference type="NCBIfam" id="TIGR00530">
    <property type="entry name" value="AGP_acyltrn"/>
    <property type="match status" value="1"/>
</dbReference>
<dbReference type="InterPro" id="IPR004552">
    <property type="entry name" value="AGP_acyltrans"/>
</dbReference>
<keyword evidence="10" id="KW-1133">Transmembrane helix</keyword>
<evidence type="ECO:0000259" key="11">
    <source>
        <dbReference type="SMART" id="SM00563"/>
    </source>
</evidence>
<evidence type="ECO:0000256" key="6">
    <source>
        <dbReference type="ARBA" id="ARBA00016139"/>
    </source>
</evidence>
<evidence type="ECO:0000256" key="10">
    <source>
        <dbReference type="SAM" id="Phobius"/>
    </source>
</evidence>
<dbReference type="EMBL" id="AP027079">
    <property type="protein sequence ID" value="BDU70270.1"/>
    <property type="molecule type" value="Genomic_DNA"/>
</dbReference>
<keyword evidence="13" id="KW-1185">Reference proteome</keyword>
<dbReference type="RefSeq" id="WP_286353989.1">
    <property type="nucleotide sequence ID" value="NZ_AP027079.1"/>
</dbReference>
<feature type="transmembrane region" description="Helical" evidence="10">
    <location>
        <begin position="12"/>
        <end position="34"/>
    </location>
</feature>
<dbReference type="Pfam" id="PF01553">
    <property type="entry name" value="Acyltransferase"/>
    <property type="match status" value="1"/>
</dbReference>
<comment type="pathway">
    <text evidence="3">Lipid metabolism.</text>
</comment>
<keyword evidence="8 9" id="KW-0012">Acyltransferase</keyword>
<dbReference type="SUPFAM" id="SSF69593">
    <property type="entry name" value="Glycerol-3-phosphate (1)-acyltransferase"/>
    <property type="match status" value="1"/>
</dbReference>
<dbReference type="EC" id="2.3.1.51" evidence="5 9"/>
<dbReference type="Proteomes" id="UP001242010">
    <property type="component" value="Chromosome"/>
</dbReference>
<evidence type="ECO:0000256" key="4">
    <source>
        <dbReference type="ARBA" id="ARBA00008655"/>
    </source>
</evidence>
<comment type="catalytic activity">
    <reaction evidence="1 9">
        <text>a 1-acyl-sn-glycero-3-phosphate + an acyl-CoA = a 1,2-diacyl-sn-glycero-3-phosphate + CoA</text>
        <dbReference type="Rhea" id="RHEA:19709"/>
        <dbReference type="ChEBI" id="CHEBI:57287"/>
        <dbReference type="ChEBI" id="CHEBI:57970"/>
        <dbReference type="ChEBI" id="CHEBI:58342"/>
        <dbReference type="ChEBI" id="CHEBI:58608"/>
        <dbReference type="EC" id="2.3.1.51"/>
    </reaction>
</comment>
<evidence type="ECO:0000256" key="3">
    <source>
        <dbReference type="ARBA" id="ARBA00005189"/>
    </source>
</evidence>
<comment type="similarity">
    <text evidence="4 9">Belongs to the 1-acyl-sn-glycerol-3-phosphate acyltransferase family.</text>
</comment>
<evidence type="ECO:0000256" key="9">
    <source>
        <dbReference type="RuleBase" id="RU361267"/>
    </source>
</evidence>
<evidence type="ECO:0000313" key="12">
    <source>
        <dbReference type="EMBL" id="BDU70270.1"/>
    </source>
</evidence>
<gene>
    <name evidence="12" type="ORF">GETHOR_23710</name>
</gene>
<keyword evidence="9" id="KW-1208">Phospholipid metabolism</keyword>
<dbReference type="CDD" id="cd07989">
    <property type="entry name" value="LPLAT_AGPAT-like"/>
    <property type="match status" value="1"/>
</dbReference>
<comment type="domain">
    <text evidence="9">The HXXXXD motif is essential for acyltransferase activity and may constitute the binding site for the phosphate moiety of the glycerol-3-phosphate.</text>
</comment>
<keyword evidence="9" id="KW-0443">Lipid metabolism</keyword>
<proteinExistence type="inferred from homology"/>
<evidence type="ECO:0000256" key="5">
    <source>
        <dbReference type="ARBA" id="ARBA00013211"/>
    </source>
</evidence>
<keyword evidence="9" id="KW-0444">Lipid biosynthesis</keyword>
<keyword evidence="7 9" id="KW-0808">Transferase</keyword>
<accession>A0ABN6V1D1</accession>
<protein>
    <recommendedName>
        <fullName evidence="6 9">1-acyl-sn-glycerol-3-phosphate acyltransferase</fullName>
        <ecNumber evidence="5 9">2.3.1.51</ecNumber>
    </recommendedName>
</protein>
<evidence type="ECO:0000256" key="7">
    <source>
        <dbReference type="ARBA" id="ARBA00022679"/>
    </source>
</evidence>
<feature type="domain" description="Phospholipid/glycerol acyltransferase" evidence="11">
    <location>
        <begin position="78"/>
        <end position="192"/>
    </location>
</feature>
<organism evidence="12 13">
    <name type="scientific">Geothrix oryzae</name>
    <dbReference type="NCBI Taxonomy" id="2927975"/>
    <lineage>
        <taxon>Bacteria</taxon>
        <taxon>Pseudomonadati</taxon>
        <taxon>Acidobacteriota</taxon>
        <taxon>Holophagae</taxon>
        <taxon>Holophagales</taxon>
        <taxon>Holophagaceae</taxon>
        <taxon>Geothrix</taxon>
    </lineage>
</organism>
<feature type="transmembrane region" description="Helical" evidence="10">
    <location>
        <begin position="110"/>
        <end position="127"/>
    </location>
</feature>
<evidence type="ECO:0000256" key="2">
    <source>
        <dbReference type="ARBA" id="ARBA00004728"/>
    </source>
</evidence>
<dbReference type="PANTHER" id="PTHR10434">
    <property type="entry name" value="1-ACYL-SN-GLYCEROL-3-PHOSPHATE ACYLTRANSFERASE"/>
    <property type="match status" value="1"/>
</dbReference>
<evidence type="ECO:0000256" key="8">
    <source>
        <dbReference type="ARBA" id="ARBA00023315"/>
    </source>
</evidence>
<comment type="pathway">
    <text evidence="2">Phospholipid metabolism; CDP-diacylglycerol biosynthesis; CDP-diacylglycerol from sn-glycerol 3-phosphate: step 2/3.</text>
</comment>
<keyword evidence="10" id="KW-0472">Membrane</keyword>